<evidence type="ECO:0000313" key="3">
    <source>
        <dbReference type="Proteomes" id="UP001500582"/>
    </source>
</evidence>
<protein>
    <recommendedName>
        <fullName evidence="4">Carboxypeptidase-like regulatory domain-containing protein</fullName>
    </recommendedName>
</protein>
<keyword evidence="3" id="KW-1185">Reference proteome</keyword>
<keyword evidence="1" id="KW-0732">Signal</keyword>
<comment type="caution">
    <text evidence="2">The sequence shown here is derived from an EMBL/GenBank/DDBJ whole genome shotgun (WGS) entry which is preliminary data.</text>
</comment>
<evidence type="ECO:0008006" key="4">
    <source>
        <dbReference type="Google" id="ProtNLM"/>
    </source>
</evidence>
<dbReference type="EMBL" id="BAABFT010000029">
    <property type="protein sequence ID" value="GAA4341240.1"/>
    <property type="molecule type" value="Genomic_DNA"/>
</dbReference>
<name>A0ABP8HM94_9SPHI</name>
<dbReference type="InterPro" id="IPR008969">
    <property type="entry name" value="CarboxyPept-like_regulatory"/>
</dbReference>
<reference evidence="3" key="1">
    <citation type="journal article" date="2019" name="Int. J. Syst. Evol. Microbiol.">
        <title>The Global Catalogue of Microorganisms (GCM) 10K type strain sequencing project: providing services to taxonomists for standard genome sequencing and annotation.</title>
        <authorList>
            <consortium name="The Broad Institute Genomics Platform"/>
            <consortium name="The Broad Institute Genome Sequencing Center for Infectious Disease"/>
            <person name="Wu L."/>
            <person name="Ma J."/>
        </authorList>
    </citation>
    <scope>NUCLEOTIDE SEQUENCE [LARGE SCALE GENOMIC DNA]</scope>
    <source>
        <strain evidence="3">JCM 17705</strain>
    </source>
</reference>
<proteinExistence type="predicted"/>
<feature type="chain" id="PRO_5045195840" description="Carboxypeptidase-like regulatory domain-containing protein" evidence="1">
    <location>
        <begin position="19"/>
        <end position="211"/>
    </location>
</feature>
<dbReference type="RefSeq" id="WP_345214294.1">
    <property type="nucleotide sequence ID" value="NZ_BAABFT010000029.1"/>
</dbReference>
<evidence type="ECO:0000313" key="2">
    <source>
        <dbReference type="EMBL" id="GAA4341240.1"/>
    </source>
</evidence>
<organism evidence="2 3">
    <name type="scientific">Mucilaginibacter gynuensis</name>
    <dbReference type="NCBI Taxonomy" id="1302236"/>
    <lineage>
        <taxon>Bacteria</taxon>
        <taxon>Pseudomonadati</taxon>
        <taxon>Bacteroidota</taxon>
        <taxon>Sphingobacteriia</taxon>
        <taxon>Sphingobacteriales</taxon>
        <taxon>Sphingobacteriaceae</taxon>
        <taxon>Mucilaginibacter</taxon>
    </lineage>
</organism>
<gene>
    <name evidence="2" type="ORF">GCM10023149_53350</name>
</gene>
<evidence type="ECO:0000256" key="1">
    <source>
        <dbReference type="SAM" id="SignalP"/>
    </source>
</evidence>
<accession>A0ABP8HM94</accession>
<feature type="signal peptide" evidence="1">
    <location>
        <begin position="1"/>
        <end position="18"/>
    </location>
</feature>
<dbReference type="SUPFAM" id="SSF49464">
    <property type="entry name" value="Carboxypeptidase regulatory domain-like"/>
    <property type="match status" value="1"/>
</dbReference>
<sequence>MKYLIGILLLFCSVATFAQTPERPLVQFSGVTNNADSAEVIVPYVNITNVTTSKVMQVSNYKGYFSFVAHERDSLRFTSVGYMPVTVVIPDNSNKSYTIKIALKPQIINLPAFRVFPWATTDEFKKDFLAMKMADDDLEIARKNVSRTSIVALQNTLARDGREIQTSNAQSMHNRIVNTNSLTPNPLLNPLAWGSLIKQISDGDKSRSGSN</sequence>
<dbReference type="Proteomes" id="UP001500582">
    <property type="component" value="Unassembled WGS sequence"/>
</dbReference>